<evidence type="ECO:0000313" key="2">
    <source>
        <dbReference type="EMBL" id="CDN55841.1"/>
    </source>
</evidence>
<evidence type="ECO:0000256" key="1">
    <source>
        <dbReference type="SAM" id="MobiDB-lite"/>
    </source>
</evidence>
<evidence type="ECO:0000313" key="3">
    <source>
        <dbReference type="Proteomes" id="UP000028186"/>
    </source>
</evidence>
<dbReference type="EMBL" id="HG938355">
    <property type="protein sequence ID" value="CDN55841.1"/>
    <property type="molecule type" value="Genomic_DNA"/>
</dbReference>
<feature type="compositionally biased region" description="Basic and acidic residues" evidence="1">
    <location>
        <begin position="10"/>
        <end position="22"/>
    </location>
</feature>
<dbReference type="HOGENOM" id="CLU_2554787_0_0_5"/>
<dbReference type="RefSeq" id="WP_038546279.1">
    <property type="nucleotide sequence ID" value="NZ_HG938355.1"/>
</dbReference>
<gene>
    <name evidence="2" type="ORF">RG1141_CH35060</name>
</gene>
<sequence>MSEIAEAQDLPDRVASSKDDTDRRRHFLQSVAAATVAPAGFCGYGLHPALAAGGTIAASGTGPLVDPGKGYLIQQIDDRLQA</sequence>
<name>A0A068TCR7_NEOGA</name>
<proteinExistence type="predicted"/>
<dbReference type="PATRIC" id="fig|1028801.3.peg.3577"/>
<dbReference type="PROSITE" id="PS51318">
    <property type="entry name" value="TAT"/>
    <property type="match status" value="1"/>
</dbReference>
<accession>A0A068TCR7</accession>
<dbReference type="KEGG" id="ngl:RG1141_CH35060"/>
<organism evidence="2 3">
    <name type="scientific">Neorhizobium galegae bv. officinalis bv. officinalis str. HAMBI 1141</name>
    <dbReference type="NCBI Taxonomy" id="1028801"/>
    <lineage>
        <taxon>Bacteria</taxon>
        <taxon>Pseudomonadati</taxon>
        <taxon>Pseudomonadota</taxon>
        <taxon>Alphaproteobacteria</taxon>
        <taxon>Hyphomicrobiales</taxon>
        <taxon>Rhizobiaceae</taxon>
        <taxon>Rhizobium/Agrobacterium group</taxon>
        <taxon>Neorhizobium</taxon>
    </lineage>
</organism>
<reference evidence="3" key="1">
    <citation type="journal article" date="2014" name="BMC Genomics">
        <title>Genome sequencing of two Neorhizobium galegae strains reveals a noeT gene responsible for the unusual acetylation of the nodulation factors.</title>
        <authorList>
            <person name="Osterman J."/>
            <person name="Marsh J."/>
            <person name="Laine P.K."/>
            <person name="Zeng Z."/>
            <person name="Alatalo E."/>
            <person name="Sullivan J.T."/>
            <person name="Young J.P."/>
            <person name="Thomas-Oates J."/>
            <person name="Paulin L."/>
            <person name="Lindstrom K."/>
        </authorList>
    </citation>
    <scope>NUCLEOTIDE SEQUENCE [LARGE SCALE GENOMIC DNA]</scope>
    <source>
        <strain evidence="3">HAMBI 1141</strain>
    </source>
</reference>
<dbReference type="Proteomes" id="UP000028186">
    <property type="component" value="Chromosome I"/>
</dbReference>
<dbReference type="InterPro" id="IPR006311">
    <property type="entry name" value="TAT_signal"/>
</dbReference>
<dbReference type="AlphaFoldDB" id="A0A068TCR7"/>
<feature type="region of interest" description="Disordered" evidence="1">
    <location>
        <begin position="1"/>
        <end position="22"/>
    </location>
</feature>
<protein>
    <submittedName>
        <fullName evidence="2">Uncharacterized protein</fullName>
    </submittedName>
</protein>